<gene>
    <name evidence="2" type="ORF">OFBG_01153</name>
</gene>
<dbReference type="EMBL" id="GG658170">
    <property type="protein sequence ID" value="EEO30125.1"/>
    <property type="molecule type" value="Genomic_DNA"/>
</dbReference>
<keyword evidence="3" id="KW-1185">Reference proteome</keyword>
<reference evidence="2 3" key="1">
    <citation type="submission" date="2009-02" db="EMBL/GenBank/DDBJ databases">
        <title>The Genome Sequence of Oxalobacter formigenes OXCC13.</title>
        <authorList>
            <consortium name="The Broad Institute Genome Sequencing Platform"/>
            <person name="Ward D."/>
            <person name="Young S.K."/>
            <person name="Kodira C.D."/>
            <person name="Zeng Q."/>
            <person name="Koehrsen M."/>
            <person name="Alvarado L."/>
            <person name="Berlin A."/>
            <person name="Borenstein D."/>
            <person name="Chen Z."/>
            <person name="Engels R."/>
            <person name="Freedman E."/>
            <person name="Gellesch M."/>
            <person name="Goldberg J."/>
            <person name="Griggs A."/>
            <person name="Gujja S."/>
            <person name="Heiman D."/>
            <person name="Hepburn T."/>
            <person name="Howarth C."/>
            <person name="Jen D."/>
            <person name="Larson L."/>
            <person name="Lewis B."/>
            <person name="Mehta T."/>
            <person name="Park D."/>
            <person name="Pearson M."/>
            <person name="Roberts A."/>
            <person name="Saif S."/>
            <person name="Shea T."/>
            <person name="Shenoy N."/>
            <person name="Sisk P."/>
            <person name="Stolte C."/>
            <person name="Sykes S."/>
            <person name="Walk T."/>
            <person name="White J."/>
            <person name="Yandava C."/>
            <person name="Allison M.J."/>
            <person name="Lander E."/>
            <person name="Nusbaum C."/>
            <person name="Galagan J."/>
            <person name="Birren B."/>
        </authorList>
    </citation>
    <scope>NUCLEOTIDE SEQUENCE [LARGE SCALE GENOMIC DNA]</scope>
    <source>
        <strain evidence="2 3">OXCC13</strain>
    </source>
</reference>
<dbReference type="InterPro" id="IPR006626">
    <property type="entry name" value="PbH1"/>
</dbReference>
<dbReference type="SMART" id="SM00710">
    <property type="entry name" value="PbH1"/>
    <property type="match status" value="6"/>
</dbReference>
<dbReference type="RefSeq" id="WP_005881052.1">
    <property type="nucleotide sequence ID" value="NZ_CP019430.1"/>
</dbReference>
<feature type="domain" description="Autotransporter" evidence="1">
    <location>
        <begin position="1123"/>
        <end position="1410"/>
    </location>
</feature>
<dbReference type="eggNOG" id="COG3468">
    <property type="taxonomic scope" value="Bacteria"/>
</dbReference>
<dbReference type="Proteomes" id="UP000005089">
    <property type="component" value="Unassembled WGS sequence"/>
</dbReference>
<dbReference type="SUPFAM" id="SSF103515">
    <property type="entry name" value="Autotransporter"/>
    <property type="match status" value="1"/>
</dbReference>
<evidence type="ECO:0000313" key="2">
    <source>
        <dbReference type="EMBL" id="EEO30125.1"/>
    </source>
</evidence>
<dbReference type="GeneID" id="77134874"/>
<evidence type="ECO:0000313" key="3">
    <source>
        <dbReference type="Proteomes" id="UP000005089"/>
    </source>
</evidence>
<dbReference type="Gene3D" id="2.40.128.130">
    <property type="entry name" value="Autotransporter beta-domain"/>
    <property type="match status" value="1"/>
</dbReference>
<proteinExistence type="predicted"/>
<accession>C3XA99</accession>
<dbReference type="InterPro" id="IPR024973">
    <property type="entry name" value="ESPR"/>
</dbReference>
<organism evidence="2 3">
    <name type="scientific">Oxalobacter formigenes OXCC13</name>
    <dbReference type="NCBI Taxonomy" id="556269"/>
    <lineage>
        <taxon>Bacteria</taxon>
        <taxon>Pseudomonadati</taxon>
        <taxon>Pseudomonadota</taxon>
        <taxon>Betaproteobacteria</taxon>
        <taxon>Burkholderiales</taxon>
        <taxon>Oxalobacteraceae</taxon>
        <taxon>Oxalobacter</taxon>
    </lineage>
</organism>
<dbReference type="PROSITE" id="PS51208">
    <property type="entry name" value="AUTOTRANSPORTER"/>
    <property type="match status" value="1"/>
</dbReference>
<protein>
    <submittedName>
        <fullName evidence="2">Outer membrane autotransporter barrel domain protein</fullName>
    </submittedName>
</protein>
<evidence type="ECO:0000259" key="1">
    <source>
        <dbReference type="PROSITE" id="PS51208"/>
    </source>
</evidence>
<sequence>MNRCYQIIWSKTRFARVVVSELARTRGKKGGTARKDLVKSGQALLLSLSLAGLGANVALAEPANIVLINGGVVETGGNYVQVSEDRKIFNVQNSADFSNNHFSSNTTWNSPSAGTLTAILKSDETLNVSNAVFDNNRVTAGPGVVGNPKAGGINVSGGSVNLSNVKITSNSSYSEDLMGSTNGTYGGALGVTGSKTVLNNVTISNTTAGSNMQVQGAGFYQSGGTLYADGLHVNNNTASQDRNASVAGTGVSLWGITSGMIINSSFDNNTGILLETDKPAKGEEDTHDVLGGGIHIRNSPWNTSEKNVITITNSSISGNSINSAAAADVIKDSEWDTARGGGLYVKSDDASHPLSVTLNDVSFNNNTATSSTGKNVNAYAYGGAVMNRYADLTFNISQDMSYTGNSVHGENAKGGFLYLESTGSMAAKATFNVATGKTLTVGNDPLSLETKNDSTDSIAGTANSWLVKTGGGNMIVNGQLDKYEGNVQIDGGLLALKNVNSTLTIGSGSSLLVNNGKLDVSAGHLAVSTDAAKFEVGKLGAITARYDDFSEVTKKVDKTLDNNGVLSLSGDFSGSLMSLTDYQNKISALQNVSGHGSVQLAGVTIQVQQDTPVKLDDLSGIHATEVQATASAGSDNTVDLNTGKNTGVAALQVENAATDRDLKLNTKNSVLTLAGSNSGGQLVTGKDGAEVNTVITGSVVLGDVTGDAGKKTNGTLNGSVSGSVAVANGEFNVTQGIEAGAGNEVNVGGNAALNTSTVKLNGTAQMGVTGTLTTQNLVASADTMIAVGSGVSAGKLVVDQADLKGASIVLDPVWTGTGADTIMNASHLALNSFAGNGDINGLITVGQNSLAVLGDTTVDNAIVSFNKSVYQWGGNTGQVSAALALWKPFTLDKDFGGITVDGAAVSNQAVKGEVTFANNSLFMVNGSELKQNSPILSAGSGGGTFNLGTNAGDKVNFLVSGGQSGTYQVIGDFTLNENGELITKSDTALLTAKSDIVGNDWTVTLTQNNAELAFPLLKSSTANMINRMVAVMGADVDSANAGVKFISRATSDSFVGSNDIRLAAATIDGAARLNATAAIADTLYSVSTANTNAIYDRFSGANDQVRASYKDANGQWRQEKTGMLADGASVWFTPLYLYNDVSGMKAGNFSNSYQSSLGGMTLGGDYTVTGKDNAKWRSGAAVSVGTGDVKSRGDFNKTKNDVDFWGIRLYSGWTKDNLSVIGSLGYSRSKNDITQELPSSMQMGSLSADTHASAWDVGVKGEYRFETPNVDVIPYAGVHYTHLKTNGFDVTNAGQTVFNMESDTQNIWSFPLGVAFEKNLKSQNGWMVKPKASVGIIAAAGDLKARSVARIPGLDAASSLSTEVVDSITFAGGLGISASKGNATFGLTYGIQASENRTGQAAAVSFRYKF</sequence>
<name>C3XA99_OXAFO</name>
<dbReference type="HOGENOM" id="CLU_253712_0_0_4"/>
<dbReference type="InterPro" id="IPR036709">
    <property type="entry name" value="Autotransporte_beta_dom_sf"/>
</dbReference>
<dbReference type="OrthoDB" id="9157463at2"/>
<dbReference type="Pfam" id="PF03797">
    <property type="entry name" value="Autotransporter"/>
    <property type="match status" value="1"/>
</dbReference>
<dbReference type="InterPro" id="IPR005546">
    <property type="entry name" value="Autotransporte_beta"/>
</dbReference>
<dbReference type="Pfam" id="PF13018">
    <property type="entry name" value="ESPR"/>
    <property type="match status" value="1"/>
</dbReference>
<dbReference type="SMART" id="SM00869">
    <property type="entry name" value="Autotransporter"/>
    <property type="match status" value="1"/>
</dbReference>
<dbReference type="eggNOG" id="COG4625">
    <property type="taxonomic scope" value="Bacteria"/>
</dbReference>